<comment type="caution">
    <text evidence="3">The sequence shown here is derived from an EMBL/GenBank/DDBJ whole genome shotgun (WGS) entry which is preliminary data.</text>
</comment>
<feature type="transmembrane region" description="Helical" evidence="1">
    <location>
        <begin position="329"/>
        <end position="347"/>
    </location>
</feature>
<dbReference type="SMART" id="SM01080">
    <property type="entry name" value="CHASE2"/>
    <property type="match status" value="1"/>
</dbReference>
<dbReference type="Gene3D" id="3.20.20.450">
    <property type="entry name" value="EAL domain"/>
    <property type="match status" value="1"/>
</dbReference>
<evidence type="ECO:0000313" key="4">
    <source>
        <dbReference type="Proteomes" id="UP000652427"/>
    </source>
</evidence>
<dbReference type="InterPro" id="IPR035919">
    <property type="entry name" value="EAL_sf"/>
</dbReference>
<organism evidence="3 4">
    <name type="scientific">Parasphingorhabdus flavimaris</name>
    <dbReference type="NCBI Taxonomy" id="266812"/>
    <lineage>
        <taxon>Bacteria</taxon>
        <taxon>Pseudomonadati</taxon>
        <taxon>Pseudomonadota</taxon>
        <taxon>Alphaproteobacteria</taxon>
        <taxon>Sphingomonadales</taxon>
        <taxon>Sphingomonadaceae</taxon>
        <taxon>Parasphingorhabdus</taxon>
    </lineage>
</organism>
<name>A0ABX2N2A9_9SPHN</name>
<keyword evidence="1" id="KW-0812">Transmembrane</keyword>
<feature type="transmembrane region" description="Helical" evidence="1">
    <location>
        <begin position="279"/>
        <end position="298"/>
    </location>
</feature>
<protein>
    <submittedName>
        <fullName evidence="3">EAL domain-containing protein</fullName>
    </submittedName>
</protein>
<accession>A0ABX2N2A9</accession>
<dbReference type="InterPro" id="IPR007890">
    <property type="entry name" value="CHASE2"/>
</dbReference>
<dbReference type="InterPro" id="IPR050706">
    <property type="entry name" value="Cyclic-di-GMP_PDE-like"/>
</dbReference>
<proteinExistence type="predicted"/>
<dbReference type="PANTHER" id="PTHR33121:SF70">
    <property type="entry name" value="SIGNALING PROTEIN YKOW"/>
    <property type="match status" value="1"/>
</dbReference>
<dbReference type="PROSITE" id="PS50883">
    <property type="entry name" value="EAL"/>
    <property type="match status" value="1"/>
</dbReference>
<feature type="domain" description="EAL" evidence="2">
    <location>
        <begin position="513"/>
        <end position="766"/>
    </location>
</feature>
<reference evidence="3 4" key="1">
    <citation type="submission" date="2020-06" db="EMBL/GenBank/DDBJ databases">
        <authorList>
            <person name="Kim S.-J."/>
            <person name="Park S.-J."/>
        </authorList>
    </citation>
    <scope>NUCLEOTIDE SEQUENCE [LARGE SCALE GENOMIC DNA]</scope>
    <source>
        <strain evidence="3 4">SW-151</strain>
    </source>
</reference>
<dbReference type="PANTHER" id="PTHR33121">
    <property type="entry name" value="CYCLIC DI-GMP PHOSPHODIESTERASE PDEF"/>
    <property type="match status" value="1"/>
</dbReference>
<dbReference type="SUPFAM" id="SSF141868">
    <property type="entry name" value="EAL domain-like"/>
    <property type="match status" value="1"/>
</dbReference>
<dbReference type="Proteomes" id="UP000652427">
    <property type="component" value="Unassembled WGS sequence"/>
</dbReference>
<dbReference type="EMBL" id="JABWMH010000002">
    <property type="protein sequence ID" value="NVD27855.1"/>
    <property type="molecule type" value="Genomic_DNA"/>
</dbReference>
<feature type="transmembrane region" description="Helical" evidence="1">
    <location>
        <begin position="305"/>
        <end position="323"/>
    </location>
</feature>
<evidence type="ECO:0000256" key="1">
    <source>
        <dbReference type="SAM" id="Phobius"/>
    </source>
</evidence>
<dbReference type="RefSeq" id="WP_176279333.1">
    <property type="nucleotide sequence ID" value="NZ_JABWMH010000002.1"/>
</dbReference>
<evidence type="ECO:0000259" key="2">
    <source>
        <dbReference type="PROSITE" id="PS50883"/>
    </source>
</evidence>
<dbReference type="InterPro" id="IPR001633">
    <property type="entry name" value="EAL_dom"/>
</dbReference>
<dbReference type="Pfam" id="PF05226">
    <property type="entry name" value="CHASE2"/>
    <property type="match status" value="1"/>
</dbReference>
<gene>
    <name evidence="3" type="ORF">HUO14_08065</name>
</gene>
<sequence>MKTIFSSFDADPFFQFLAAWTLALLAALVLSSAGVGNEVERQLTNLRASLLEKPASGDVVIVEIDARSLQAVDNWPWPRAHYAKAIDVLTAAGASQIAFDVDFSSRSTEMQDQILAEAIARSDATVILPTMRQQASTVQSEFVESLPIEMLRENAFLASVNVHPDELGQLNDYSFGTTTAGIARPSLASMIAEVSGDIDHSFAIDQSIDPNTIPRLSFGDLVSGNGQPINLAGKAALIGATAIELGDRYPISRHGILPGVVIQAMASETLIQGTNLQNLGSLPTLMLAAIVLLGGILIRKISSAGMIRLALGTAVIFSGLLLLTEYLNLVTFGNVQVMLFLASYILFQKFLTTTRALNTSRYINVTSNLPNETALLKTVGGRDFGFIATARISDFRELLVVTSKESRRDLFRNLASRFGFLAQDEQIFHLDSDLLAWIVKSDYRNDIVGHFDTASVLLQAPVMAEQTRVKIAATFGISSESVDKARIASEQAFAAGQKWAWHNEEVDQAIGQKHNLLMELDRSIEDGKLVVVYQPKWDLSAQALDGAEALVRWSHPDRGLISPEIFIPLLEQAGRIDQLTYLVLRRALNDLGAWDKRRPGLTCSVNISAKLLSDSSFVDQAIAMVKAAAVSNGQVVFEVTETATLADPDASLLALRQIRKAGIGISIDDYGTGQSTISYLQRLPIGEIKLDKSFVQSMVTDKSNQVIVKSTIAMAHELGLKIVAEGIEDQQTMDLLMQYGCDIGQGWHISKPVSSEIFTAVWLDSVAEEQRLSA</sequence>
<evidence type="ECO:0000313" key="3">
    <source>
        <dbReference type="EMBL" id="NVD27855.1"/>
    </source>
</evidence>
<keyword evidence="1" id="KW-1133">Transmembrane helix</keyword>
<keyword evidence="1" id="KW-0472">Membrane</keyword>
<dbReference type="CDD" id="cd01948">
    <property type="entry name" value="EAL"/>
    <property type="match status" value="1"/>
</dbReference>
<keyword evidence="4" id="KW-1185">Reference proteome</keyword>
<dbReference type="Pfam" id="PF00563">
    <property type="entry name" value="EAL"/>
    <property type="match status" value="1"/>
</dbReference>
<dbReference type="SMART" id="SM00052">
    <property type="entry name" value="EAL"/>
    <property type="match status" value="1"/>
</dbReference>